<feature type="region of interest" description="Disordered" evidence="3">
    <location>
        <begin position="97"/>
        <end position="125"/>
    </location>
</feature>
<dbReference type="EMBL" id="APAU02000118">
    <property type="protein sequence ID" value="EUB56372.1"/>
    <property type="molecule type" value="Genomic_DNA"/>
</dbReference>
<evidence type="ECO:0000256" key="1">
    <source>
        <dbReference type="ARBA" id="ARBA00022443"/>
    </source>
</evidence>
<proteinExistence type="predicted"/>
<protein>
    <submittedName>
        <fullName evidence="5">Sorbin</fullName>
    </submittedName>
</protein>
<evidence type="ECO:0000256" key="2">
    <source>
        <dbReference type="PROSITE-ProRule" id="PRU00192"/>
    </source>
</evidence>
<organism evidence="5 6">
    <name type="scientific">Echinococcus granulosus</name>
    <name type="common">Hydatid tapeworm</name>
    <dbReference type="NCBI Taxonomy" id="6210"/>
    <lineage>
        <taxon>Eukaryota</taxon>
        <taxon>Metazoa</taxon>
        <taxon>Spiralia</taxon>
        <taxon>Lophotrochozoa</taxon>
        <taxon>Platyhelminthes</taxon>
        <taxon>Cestoda</taxon>
        <taxon>Eucestoda</taxon>
        <taxon>Cyclophyllidea</taxon>
        <taxon>Taeniidae</taxon>
        <taxon>Echinococcus</taxon>
        <taxon>Echinococcus granulosus group</taxon>
    </lineage>
</organism>
<dbReference type="PROSITE" id="PS50002">
    <property type="entry name" value="SH3"/>
    <property type="match status" value="1"/>
</dbReference>
<dbReference type="InterPro" id="IPR001452">
    <property type="entry name" value="SH3_domain"/>
</dbReference>
<dbReference type="Gene3D" id="2.30.30.40">
    <property type="entry name" value="SH3 Domains"/>
    <property type="match status" value="1"/>
</dbReference>
<dbReference type="OrthoDB" id="73680at2759"/>
<dbReference type="SMART" id="SM00326">
    <property type="entry name" value="SH3"/>
    <property type="match status" value="1"/>
</dbReference>
<dbReference type="AlphaFoldDB" id="W6UDH4"/>
<keyword evidence="6" id="KW-1185">Reference proteome</keyword>
<gene>
    <name evidence="5" type="ORF">EGR_08742</name>
</gene>
<evidence type="ECO:0000259" key="4">
    <source>
        <dbReference type="PROSITE" id="PS50002"/>
    </source>
</evidence>
<dbReference type="CDD" id="cd00174">
    <property type="entry name" value="SH3"/>
    <property type="match status" value="1"/>
</dbReference>
<keyword evidence="1 2" id="KW-0728">SH3 domain</keyword>
<comment type="caution">
    <text evidence="5">The sequence shown here is derived from an EMBL/GenBank/DDBJ whole genome shotgun (WGS) entry which is preliminary data.</text>
</comment>
<reference evidence="5 6" key="1">
    <citation type="journal article" date="2013" name="Nat. Genet.">
        <title>The genome of the hydatid tapeworm Echinococcus granulosus.</title>
        <authorList>
            <person name="Zheng H."/>
            <person name="Zhang W."/>
            <person name="Zhang L."/>
            <person name="Zhang Z."/>
            <person name="Li J."/>
            <person name="Lu G."/>
            <person name="Zhu Y."/>
            <person name="Wang Y."/>
            <person name="Huang Y."/>
            <person name="Liu J."/>
            <person name="Kang H."/>
            <person name="Chen J."/>
            <person name="Wang L."/>
            <person name="Chen A."/>
            <person name="Yu S."/>
            <person name="Gao Z."/>
            <person name="Jin L."/>
            <person name="Gu W."/>
            <person name="Wang Z."/>
            <person name="Zhao L."/>
            <person name="Shi B."/>
            <person name="Wen H."/>
            <person name="Lin R."/>
            <person name="Jones M.K."/>
            <person name="Brejova B."/>
            <person name="Vinar T."/>
            <person name="Zhao G."/>
            <person name="McManus D.P."/>
            <person name="Chen Z."/>
            <person name="Zhou Y."/>
            <person name="Wang S."/>
        </authorList>
    </citation>
    <scope>NUCLEOTIDE SEQUENCE [LARGE SCALE GENOMIC DNA]</scope>
</reference>
<dbReference type="KEGG" id="egl:EGR_08742"/>
<sequence length="278" mass="31309">MSFINPLAFVTAPIWRYFLRKEHKLFCYFSSGGYDVPKLPEKPNNQSPPITSLQTDRADFDDGIQKSMSPEPLKQVFFQRNAKQDAVLGELTQRLGKSKSFSDDSPTSESAPPPLHKPPDDNAMPLHREKHELSTKTFVWLMVENIPATLQTQSLGFKNNDILRWLDYEPKYLESEPPPLPAGRFLDCETWSGQLVVVPSDYARPISSSLELAQVLQRMPRARVIKDFVGTGDDDLSVGAGEVIYLLFECDSTYFMAMNKGLTRGRVPKSVLNVLVAP</sequence>
<feature type="domain" description="SH3" evidence="4">
    <location>
        <begin position="217"/>
        <end position="277"/>
    </location>
</feature>
<evidence type="ECO:0000313" key="6">
    <source>
        <dbReference type="Proteomes" id="UP000019149"/>
    </source>
</evidence>
<name>W6UDH4_ECHGR</name>
<dbReference type="SUPFAM" id="SSF50044">
    <property type="entry name" value="SH3-domain"/>
    <property type="match status" value="1"/>
</dbReference>
<evidence type="ECO:0000256" key="3">
    <source>
        <dbReference type="SAM" id="MobiDB-lite"/>
    </source>
</evidence>
<dbReference type="CTD" id="36344457"/>
<dbReference type="GeneID" id="36344457"/>
<dbReference type="RefSeq" id="XP_024347568.1">
    <property type="nucleotide sequence ID" value="XM_024497991.1"/>
</dbReference>
<dbReference type="Proteomes" id="UP000019149">
    <property type="component" value="Unassembled WGS sequence"/>
</dbReference>
<dbReference type="InterPro" id="IPR036028">
    <property type="entry name" value="SH3-like_dom_sf"/>
</dbReference>
<evidence type="ECO:0000313" key="5">
    <source>
        <dbReference type="EMBL" id="EUB56372.1"/>
    </source>
</evidence>
<accession>W6UDH4</accession>